<keyword evidence="2" id="KW-1185">Reference proteome</keyword>
<accession>A0AAE7XFP7</accession>
<dbReference type="EMBL" id="MZ820089">
    <property type="protein sequence ID" value="QZE10815.1"/>
    <property type="molecule type" value="Genomic_DNA"/>
</dbReference>
<dbReference type="GeneID" id="77952017"/>
<evidence type="ECO:0000313" key="1">
    <source>
        <dbReference type="EMBL" id="QZE10815.1"/>
    </source>
</evidence>
<dbReference type="InterPro" id="IPR018392">
    <property type="entry name" value="LysM"/>
</dbReference>
<dbReference type="CDD" id="cd00118">
    <property type="entry name" value="LysM"/>
    <property type="match status" value="1"/>
</dbReference>
<name>A0AAE7XFP7_9CAUD</name>
<dbReference type="Proteomes" id="UP000827561">
    <property type="component" value="Segment"/>
</dbReference>
<gene>
    <name evidence="1" type="primary">46</name>
    <name evidence="1" type="ORF">SEA_CHISANAKITSUNE_46</name>
</gene>
<dbReference type="Gene3D" id="3.10.350.10">
    <property type="entry name" value="LysM domain"/>
    <property type="match status" value="1"/>
</dbReference>
<evidence type="ECO:0000313" key="2">
    <source>
        <dbReference type="Proteomes" id="UP000827561"/>
    </source>
</evidence>
<dbReference type="KEGG" id="vg:77952017"/>
<reference evidence="1 2" key="1">
    <citation type="submission" date="2021-08" db="EMBL/GenBank/DDBJ databases">
        <authorList>
            <person name="Abebe M.A."/>
            <person name="Anderson J.Z."/>
            <person name="Burris R."/>
            <person name="Durrani M."/>
            <person name="Fetterly M.N."/>
            <person name="Fowler R.A."/>
            <person name="Friedman A."/>
            <person name="Khuong T.M."/>
            <person name="Konnor C.A."/>
            <person name="Madden B.G."/>
            <person name="Makula M.N."/>
            <person name="McTigue K."/>
            <person name="Morgan A.R."/>
            <person name="Qureshi S.I."/>
            <person name="Rainey M."/>
            <person name="Scherer A.E."/>
            <person name="Singer L."/>
            <person name="Thakar S.M."/>
            <person name="Truong P."/>
            <person name="Zaeean M.H."/>
            <person name="Balish M.F."/>
            <person name="Garlena R.A."/>
            <person name="Russell D.A."/>
            <person name="Jacobs-Sera D."/>
            <person name="Hatfull G.F."/>
        </authorList>
    </citation>
    <scope>NUCLEOTIDE SEQUENCE [LARGE SCALE GENOMIC DNA]</scope>
</reference>
<dbReference type="RefSeq" id="YP_010675693.1">
    <property type="nucleotide sequence ID" value="NC_071006.1"/>
</dbReference>
<dbReference type="InterPro" id="IPR036779">
    <property type="entry name" value="LysM_dom_sf"/>
</dbReference>
<sequence>MATVQIVVPKYDARTGRPKMVIMGSNNDMFEVPWAPREVQHSDLAEDVSEIERAGRVPDIAVKSPKLRKMSFSFVLGRSLNTSCEPEIDRIRAIVNTGGWIQILYGPQESGLWKCTNLAIATVEREPVSNQISRATVDMEFVEVPDSRKTVAKYSNDFNFRDDAVTASISQSIVDLAKTVRARNNAGNSGNPSGGITVGTNGAVTIPPHIVQAGETLLSIAQKYYGEYGEQFWRLIGDYNKVIGSLNIGQMLRIP</sequence>
<proteinExistence type="predicted"/>
<organism evidence="1 2">
    <name type="scientific">Gordonia phage ChisanaKitsune</name>
    <dbReference type="NCBI Taxonomy" id="2871538"/>
    <lineage>
        <taxon>Viruses</taxon>
        <taxon>Duplodnaviria</taxon>
        <taxon>Heunggongvirae</taxon>
        <taxon>Uroviricota</taxon>
        <taxon>Caudoviricetes</taxon>
        <taxon>Chidieberevirus</taxon>
        <taxon>Chidieberevirus chisanakitsune</taxon>
    </lineage>
</organism>
<protein>
    <submittedName>
        <fullName evidence="1">LysM-like peptidoglycan binding protein</fullName>
    </submittedName>
</protein>